<organism evidence="3 4">
    <name type="scientific">Colletotrichum musicola</name>
    <dbReference type="NCBI Taxonomy" id="2175873"/>
    <lineage>
        <taxon>Eukaryota</taxon>
        <taxon>Fungi</taxon>
        <taxon>Dikarya</taxon>
        <taxon>Ascomycota</taxon>
        <taxon>Pezizomycotina</taxon>
        <taxon>Sordariomycetes</taxon>
        <taxon>Hypocreomycetidae</taxon>
        <taxon>Glomerellales</taxon>
        <taxon>Glomerellaceae</taxon>
        <taxon>Colletotrichum</taxon>
        <taxon>Colletotrichum orchidearum species complex</taxon>
    </lineage>
</organism>
<sequence length="789" mass="88468">MASSNHSSGESQHIHSKDETTTAVSPTYNRVTAGEIKGNDEASREELEPKTVTRSHFARYTNGLIVHIPAVATVVVLIWLSHKEFYWFSEDGPSGNISAETIMNLLQFPAKLAEIFLLGSLTSIAMAMFRRRLIGGGVRFGFLTAAYRIGDTGYLTSPPFTKMGWKGLGRWEFIIALYLIFATIMSLIVGPASAILLVPTPGWFTMSRSQAFGKIDMPIFYETTPENVWPTLFEDAGQWTQLADCKATEGIYRTWCPAGGFSEIWNWAESYGATDLKTNLTFQFPSTDLRRELIHAQVGDQNGTIITTTPSNFFMIMFGLFQKYINDNDLGAVSSSPRYQLNARLVDTTDEANKAKDRPIFQPFVQAKCRVYNEVTVQKTNQSLTYPTDALNCYGDAACENLRKNPPALKEQWWNDPNMDGRLISTNYFPYENRSSVVLVAGQIPDRKRDRSKDMVYTCSLLASWVASNFSTDPAISDALDSSLNTEQAMRDTFAKKTLDKGRVINFDQSWFPFINPPFNTSSGQTGVNPSKPILEMIGLFNGNSLHAAKERVEPITHRDFADAERFLSKLFGTYLTEGIARTGSSQATFVKLSTTTNRMELQDLTSLYSYYDGKYIVTPSPTNASATRWTYANASFDDTMSYDTTKNTWIPTQLNFDFEARRYGFGTGHSRETLTFALCIMYIYLGVVVSYGITVSFAQLIELTGRLRWLRVLSVEPWDDLQDLLVLALRSPQPQDSDLGDAGTGASSGVWSKRVRVRADQNRHLQLVLNDGDGYTEKLDITGKTKYY</sequence>
<feature type="region of interest" description="Disordered" evidence="1">
    <location>
        <begin position="1"/>
        <end position="48"/>
    </location>
</feature>
<keyword evidence="2" id="KW-0812">Transmembrane</keyword>
<feature type="transmembrane region" description="Helical" evidence="2">
    <location>
        <begin position="173"/>
        <end position="198"/>
    </location>
</feature>
<dbReference type="AlphaFoldDB" id="A0A8H6KXY7"/>
<keyword evidence="2" id="KW-0472">Membrane</keyword>
<dbReference type="EMBL" id="WIGM01000115">
    <property type="protein sequence ID" value="KAF6839323.1"/>
    <property type="molecule type" value="Genomic_DNA"/>
</dbReference>
<evidence type="ECO:0000313" key="3">
    <source>
        <dbReference type="EMBL" id="KAF6839323.1"/>
    </source>
</evidence>
<dbReference type="Proteomes" id="UP000639643">
    <property type="component" value="Unassembled WGS sequence"/>
</dbReference>
<name>A0A8H6KXY7_9PEZI</name>
<feature type="compositionally biased region" description="Polar residues" evidence="1">
    <location>
        <begin position="21"/>
        <end position="30"/>
    </location>
</feature>
<feature type="compositionally biased region" description="Basic and acidic residues" evidence="1">
    <location>
        <begin position="37"/>
        <end position="48"/>
    </location>
</feature>
<comment type="caution">
    <text evidence="3">The sequence shown here is derived from an EMBL/GenBank/DDBJ whole genome shotgun (WGS) entry which is preliminary data.</text>
</comment>
<evidence type="ECO:0000313" key="4">
    <source>
        <dbReference type="Proteomes" id="UP000639643"/>
    </source>
</evidence>
<protein>
    <submittedName>
        <fullName evidence="3">Uncharacterized protein</fullName>
    </submittedName>
</protein>
<feature type="compositionally biased region" description="Polar residues" evidence="1">
    <location>
        <begin position="1"/>
        <end position="11"/>
    </location>
</feature>
<keyword evidence="2" id="KW-1133">Transmembrane helix</keyword>
<feature type="transmembrane region" description="Helical" evidence="2">
    <location>
        <begin position="682"/>
        <end position="702"/>
    </location>
</feature>
<dbReference type="OrthoDB" id="5342924at2759"/>
<feature type="transmembrane region" description="Helical" evidence="2">
    <location>
        <begin position="112"/>
        <end position="129"/>
    </location>
</feature>
<evidence type="ECO:0000256" key="1">
    <source>
        <dbReference type="SAM" id="MobiDB-lite"/>
    </source>
</evidence>
<evidence type="ECO:0000256" key="2">
    <source>
        <dbReference type="SAM" id="Phobius"/>
    </source>
</evidence>
<accession>A0A8H6KXY7</accession>
<gene>
    <name evidence="3" type="ORF">CMUS01_04309</name>
</gene>
<reference evidence="3" key="1">
    <citation type="journal article" date="2020" name="Phytopathology">
        <title>Genome Sequence Resources of Colletotrichum truncatum, C. plurivorum, C. musicola, and C. sojae: Four Species Pathogenic to Soybean (Glycine max).</title>
        <authorList>
            <person name="Rogerio F."/>
            <person name="Boufleur T.R."/>
            <person name="Ciampi-Guillardi M."/>
            <person name="Sukno S.A."/>
            <person name="Thon M.R."/>
            <person name="Massola Junior N.S."/>
            <person name="Baroncelli R."/>
        </authorList>
    </citation>
    <scope>NUCLEOTIDE SEQUENCE</scope>
    <source>
        <strain evidence="3">LFN0074</strain>
    </source>
</reference>
<keyword evidence="4" id="KW-1185">Reference proteome</keyword>
<feature type="transmembrane region" description="Helical" evidence="2">
    <location>
        <begin position="60"/>
        <end position="80"/>
    </location>
</feature>
<proteinExistence type="predicted"/>